<dbReference type="InterPro" id="IPR036291">
    <property type="entry name" value="NAD(P)-bd_dom_sf"/>
</dbReference>
<reference evidence="3 4" key="1">
    <citation type="submission" date="2016-11" db="EMBL/GenBank/DDBJ databases">
        <authorList>
            <person name="Jaros S."/>
            <person name="Januszkiewicz K."/>
            <person name="Wedrychowicz H."/>
        </authorList>
    </citation>
    <scope>NUCLEOTIDE SEQUENCE [LARGE SCALE GENOMIC DNA]</scope>
    <source>
        <strain evidence="3 4">DSM 21864</strain>
    </source>
</reference>
<dbReference type="InterPro" id="IPR000683">
    <property type="entry name" value="Gfo/Idh/MocA-like_OxRdtase_N"/>
</dbReference>
<dbReference type="OrthoDB" id="9815825at2"/>
<accession>A0A1M6GSS2</accession>
<evidence type="ECO:0000313" key="3">
    <source>
        <dbReference type="EMBL" id="SHJ12909.1"/>
    </source>
</evidence>
<feature type="domain" description="GFO/IDH/MocA-like oxidoreductase" evidence="2">
    <location>
        <begin position="131"/>
        <end position="253"/>
    </location>
</feature>
<dbReference type="Gene3D" id="3.30.360.10">
    <property type="entry name" value="Dihydrodipicolinate Reductase, domain 2"/>
    <property type="match status" value="1"/>
</dbReference>
<dbReference type="STRING" id="1121298.SAMN05444401_2227"/>
<dbReference type="InterPro" id="IPR055170">
    <property type="entry name" value="GFO_IDH_MocA-like_dom"/>
</dbReference>
<dbReference type="SUPFAM" id="SSF51735">
    <property type="entry name" value="NAD(P)-binding Rossmann-fold domains"/>
    <property type="match status" value="1"/>
</dbReference>
<protein>
    <submittedName>
        <fullName evidence="3">Predicted dehydrogenase</fullName>
    </submittedName>
</protein>
<dbReference type="SUPFAM" id="SSF55347">
    <property type="entry name" value="Glyceraldehyde-3-phosphate dehydrogenase-like, C-terminal domain"/>
    <property type="match status" value="1"/>
</dbReference>
<dbReference type="Gene3D" id="3.40.50.720">
    <property type="entry name" value="NAD(P)-binding Rossmann-like Domain"/>
    <property type="match status" value="1"/>
</dbReference>
<dbReference type="Proteomes" id="UP000184080">
    <property type="component" value="Unassembled WGS sequence"/>
</dbReference>
<evidence type="ECO:0000259" key="1">
    <source>
        <dbReference type="Pfam" id="PF01408"/>
    </source>
</evidence>
<proteinExistence type="predicted"/>
<keyword evidence="4" id="KW-1185">Reference proteome</keyword>
<dbReference type="GO" id="GO:0000166">
    <property type="term" value="F:nucleotide binding"/>
    <property type="evidence" value="ECO:0007669"/>
    <property type="project" value="InterPro"/>
</dbReference>
<organism evidence="3 4">
    <name type="scientific">Clostridium amylolyticum</name>
    <dbReference type="NCBI Taxonomy" id="1121298"/>
    <lineage>
        <taxon>Bacteria</taxon>
        <taxon>Bacillati</taxon>
        <taxon>Bacillota</taxon>
        <taxon>Clostridia</taxon>
        <taxon>Eubacteriales</taxon>
        <taxon>Clostridiaceae</taxon>
        <taxon>Clostridium</taxon>
    </lineage>
</organism>
<dbReference type="PANTHER" id="PTHR43377">
    <property type="entry name" value="BILIVERDIN REDUCTASE A"/>
    <property type="match status" value="1"/>
</dbReference>
<sequence>MKKVKIGVISFEHMHALSYTQGLINTPNVELVGIADDNEFRGSEMSARFNTRYYKDYKELLKTDVQGVIICTCNKLHAKVAVDAANAGKHILVEKPFATNFEDANLMLEAAEKNNVKIMTAFPMRFNEGIIKAKEAVDNGDIGDILSITGINHGKIPSGWFLSKELAGGGAIMDHTVHIADLMRWFTGSKYSSVYCQGGELIHNKGIDDCGIVTVEFENGVFGTIDCSWGHHKNYTIWPEVYMEIVGTKGVIEVEGFRQNMRVFDASNNTIEDVIWGSDGDEGLVKEFIRVVETGDEPAVTGLDGARAMEVAVAAYKSKESNSKVTVNHI</sequence>
<dbReference type="AlphaFoldDB" id="A0A1M6GSS2"/>
<evidence type="ECO:0000313" key="4">
    <source>
        <dbReference type="Proteomes" id="UP000184080"/>
    </source>
</evidence>
<dbReference type="Pfam" id="PF01408">
    <property type="entry name" value="GFO_IDH_MocA"/>
    <property type="match status" value="1"/>
</dbReference>
<gene>
    <name evidence="3" type="ORF">SAMN05444401_2227</name>
</gene>
<name>A0A1M6GSS2_9CLOT</name>
<dbReference type="Pfam" id="PF22725">
    <property type="entry name" value="GFO_IDH_MocA_C3"/>
    <property type="match status" value="1"/>
</dbReference>
<dbReference type="EMBL" id="FQZO01000003">
    <property type="protein sequence ID" value="SHJ12909.1"/>
    <property type="molecule type" value="Genomic_DNA"/>
</dbReference>
<evidence type="ECO:0000259" key="2">
    <source>
        <dbReference type="Pfam" id="PF22725"/>
    </source>
</evidence>
<feature type="domain" description="Gfo/Idh/MocA-like oxidoreductase N-terminal" evidence="1">
    <location>
        <begin position="23"/>
        <end position="121"/>
    </location>
</feature>
<dbReference type="InterPro" id="IPR051450">
    <property type="entry name" value="Gfo/Idh/MocA_Oxidoreductases"/>
</dbReference>
<dbReference type="PANTHER" id="PTHR43377:SF1">
    <property type="entry name" value="BILIVERDIN REDUCTASE A"/>
    <property type="match status" value="1"/>
</dbReference>
<dbReference type="RefSeq" id="WP_083599846.1">
    <property type="nucleotide sequence ID" value="NZ_FQZO01000003.1"/>
</dbReference>